<dbReference type="PROSITE" id="PS50005">
    <property type="entry name" value="TPR"/>
    <property type="match status" value="2"/>
</dbReference>
<name>A0A4V1AMU4_9BACL</name>
<accession>A0A4V1AMU4</accession>
<keyword evidence="1" id="KW-0677">Repeat</keyword>
<sequence length="508" mass="59233">MEKKHIKPAKENIVSFIPTGEYYYQKALQALNREKFEKAHKYLKRASELSPDDPHILMQYAIVEMENESYDHALDLLQNAHSIDPTETEIIFFLAEVNAHIGFLSDARKFAKKYVELDMTGVYAEEALEIIDFSEQGDWSLFEEDNFGSEILTIQEKARRMMEKGNFDQAIEVLEKLIEENPEFWAAYNNLALAYFYVGKVDQAKTLLHKVLEDNTGNLHALCNLAVVHYYDKNEQELSHLLNLLSKIQPYMLEHRYKLGATFALVGRYDDAYKWLRSLQKRGYEGDPGFYFWLSHSAYFSGHENEARHYWKQLIQIDPEKEGLEPWAGQQEGESLKGMEHNRDFIVEKLENAYRSERMFGLFLLGKTAHHQEIMAHPEWVNIETYSIMEKWLLGHALGHGFKTNQPTERSFKRALEATEILYMDNHPVTIDGSFLFQMWFVLIERAIDKGYEFKNPKALAAAADYMFQSSRTQGITKKAFAEHYGITTPTLTKYINELTQYLPLFDN</sequence>
<feature type="repeat" description="TPR" evidence="3">
    <location>
        <begin position="151"/>
        <end position="184"/>
    </location>
</feature>
<dbReference type="AlphaFoldDB" id="A0A4V1AMU4"/>
<evidence type="ECO:0000313" key="5">
    <source>
        <dbReference type="Proteomes" id="UP000294292"/>
    </source>
</evidence>
<dbReference type="Proteomes" id="UP000294292">
    <property type="component" value="Chromosome"/>
</dbReference>
<keyword evidence="5" id="KW-1185">Reference proteome</keyword>
<dbReference type="RefSeq" id="WP_134209204.1">
    <property type="nucleotide sequence ID" value="NZ_CP038015.1"/>
</dbReference>
<dbReference type="Gene3D" id="1.25.40.10">
    <property type="entry name" value="Tetratricopeptide repeat domain"/>
    <property type="match status" value="2"/>
</dbReference>
<dbReference type="InterPro" id="IPR011990">
    <property type="entry name" value="TPR-like_helical_dom_sf"/>
</dbReference>
<dbReference type="PANTHER" id="PTHR44943">
    <property type="entry name" value="CELLULOSE SYNTHASE OPERON PROTEIN C"/>
    <property type="match status" value="1"/>
</dbReference>
<reference evidence="4 5" key="1">
    <citation type="submission" date="2019-03" db="EMBL/GenBank/DDBJ databases">
        <title>Complete genome sequence of Paenisporosarcina antarctica CGMCC 1.6503T.</title>
        <authorList>
            <person name="Rong J.-C."/>
            <person name="Chi N.-Y."/>
            <person name="Zhang Q.-F."/>
        </authorList>
    </citation>
    <scope>NUCLEOTIDE SEQUENCE [LARGE SCALE GENOMIC DNA]</scope>
    <source>
        <strain evidence="4 5">CGMCC 1.6503</strain>
    </source>
</reference>
<organism evidence="4 5">
    <name type="scientific">Paenisporosarcina antarctica</name>
    <dbReference type="NCBI Taxonomy" id="417367"/>
    <lineage>
        <taxon>Bacteria</taxon>
        <taxon>Bacillati</taxon>
        <taxon>Bacillota</taxon>
        <taxon>Bacilli</taxon>
        <taxon>Bacillales</taxon>
        <taxon>Caryophanaceae</taxon>
        <taxon>Paenisporosarcina</taxon>
    </lineage>
</organism>
<dbReference type="Pfam" id="PF13432">
    <property type="entry name" value="TPR_16"/>
    <property type="match status" value="1"/>
</dbReference>
<dbReference type="InterPro" id="IPR019734">
    <property type="entry name" value="TPR_rpt"/>
</dbReference>
<gene>
    <name evidence="4" type="ORF">E2636_04780</name>
</gene>
<dbReference type="OrthoDB" id="600613at2"/>
<evidence type="ECO:0000256" key="2">
    <source>
        <dbReference type="ARBA" id="ARBA00022803"/>
    </source>
</evidence>
<dbReference type="SUPFAM" id="SSF48452">
    <property type="entry name" value="TPR-like"/>
    <property type="match status" value="2"/>
</dbReference>
<dbReference type="InterPro" id="IPR051685">
    <property type="entry name" value="Ycf3/AcsC/BcsC/TPR_MFPF"/>
</dbReference>
<dbReference type="EMBL" id="CP038015">
    <property type="protein sequence ID" value="QBP40485.1"/>
    <property type="molecule type" value="Genomic_DNA"/>
</dbReference>
<evidence type="ECO:0000256" key="3">
    <source>
        <dbReference type="PROSITE-ProRule" id="PRU00339"/>
    </source>
</evidence>
<dbReference type="PANTHER" id="PTHR44943:SF8">
    <property type="entry name" value="TPR REPEAT-CONTAINING PROTEIN MJ0263"/>
    <property type="match status" value="1"/>
</dbReference>
<evidence type="ECO:0000313" key="4">
    <source>
        <dbReference type="EMBL" id="QBP40485.1"/>
    </source>
</evidence>
<protein>
    <submittedName>
        <fullName evidence="4">Tetratricopeptide repeat protein</fullName>
    </submittedName>
</protein>
<keyword evidence="2 3" id="KW-0802">TPR repeat</keyword>
<feature type="repeat" description="TPR" evidence="3">
    <location>
        <begin position="20"/>
        <end position="53"/>
    </location>
</feature>
<proteinExistence type="predicted"/>
<evidence type="ECO:0000256" key="1">
    <source>
        <dbReference type="ARBA" id="ARBA00022737"/>
    </source>
</evidence>
<dbReference type="SMART" id="SM00028">
    <property type="entry name" value="TPR"/>
    <property type="match status" value="4"/>
</dbReference>
<dbReference type="Pfam" id="PF14559">
    <property type="entry name" value="TPR_19"/>
    <property type="match status" value="1"/>
</dbReference>
<dbReference type="KEGG" id="panc:E2636_04780"/>